<accession>A0A2K0UAA7</accession>
<dbReference type="AlphaFoldDB" id="A0A2K0UAA7"/>
<evidence type="ECO:0000259" key="2">
    <source>
        <dbReference type="PROSITE" id="PS50908"/>
    </source>
</evidence>
<feature type="domain" description="RWD" evidence="2">
    <location>
        <begin position="266"/>
        <end position="374"/>
    </location>
</feature>
<name>A0A2K0UAA7_TRIHA</name>
<protein>
    <recommendedName>
        <fullName evidence="2">RWD domain-containing protein</fullName>
    </recommendedName>
</protein>
<dbReference type="PANTHER" id="PTHR46082">
    <property type="entry name" value="ATP/GTP-BINDING PROTEIN-RELATED"/>
    <property type="match status" value="1"/>
</dbReference>
<dbReference type="Gene3D" id="3.40.50.1580">
    <property type="entry name" value="Nucleoside phosphorylase domain"/>
    <property type="match status" value="1"/>
</dbReference>
<dbReference type="PROSITE" id="PS50908">
    <property type="entry name" value="RWD"/>
    <property type="match status" value="1"/>
</dbReference>
<dbReference type="Proteomes" id="UP000236290">
    <property type="component" value="Unassembled WGS sequence"/>
</dbReference>
<dbReference type="PANTHER" id="PTHR46082:SF6">
    <property type="entry name" value="AAA+ ATPASE DOMAIN-CONTAINING PROTEIN-RELATED"/>
    <property type="match status" value="1"/>
</dbReference>
<organism evidence="3 4">
    <name type="scientific">Trichoderma harzianum</name>
    <name type="common">Hypocrea lixii</name>
    <dbReference type="NCBI Taxonomy" id="5544"/>
    <lineage>
        <taxon>Eukaryota</taxon>
        <taxon>Fungi</taxon>
        <taxon>Dikarya</taxon>
        <taxon>Ascomycota</taxon>
        <taxon>Pezizomycotina</taxon>
        <taxon>Sordariomycetes</taxon>
        <taxon>Hypocreomycetidae</taxon>
        <taxon>Hypocreales</taxon>
        <taxon>Hypocreaceae</taxon>
        <taxon>Trichoderma</taxon>
    </lineage>
</organism>
<gene>
    <name evidence="3" type="ORF">THARTR1_04908</name>
</gene>
<dbReference type="GO" id="GO:0003824">
    <property type="term" value="F:catalytic activity"/>
    <property type="evidence" value="ECO:0007669"/>
    <property type="project" value="InterPro"/>
</dbReference>
<dbReference type="InterPro" id="IPR035994">
    <property type="entry name" value="Nucleoside_phosphorylase_sf"/>
</dbReference>
<sequence>MSTRHLMRWYCIAKPHTQPLEFDSENGFIEHMKIEHPGKFRNEQLSLVAENSSRPKDSVFDDCPFYIGTSDSLEEHVGQHLRNIALRSLPWPDDDEHYSEQGDYLHSDNSISDENIRGTIADFISESESNSTENADSNGGSEHRPRVLIGRPIHIYDNVMRYNTTGLQSPQSYFCDTAGQDDPPSLREQLSDKTLIRLAIKEYQEVTELSTLVDKLESLLSDEYSQAEDAAHLEEALIIIQQLTNENSLDQDDPDDEEVKPDTIQEEILRISAQIPNVKWDNIDMNNLTLSASLRGPWGKDGTYILIKIKINIPTEYPELKAPKFIIEKSILMPEETYKRLNREVYELAEQFAQKKQNCLETIFTYLLGEVDFESATPFSKKKRDLSDDGSTDEEDDIQVGGSTSVFQELPPADADPDETVPSISTQTPNKVFKIGIICTLLTEYDAVCLILDEVWEKDYKRNERDQSIYTIGRVGRHNVVVALLPYTGKLTAAATMAQFPFPGSHLELFLLVGVCGGIPKITYSQQEIEVMLGDVVISRRVLEYDLGSTDKFISKSAPRTNNRNVEKEVWRVLYGSSQSESSGMRLELEMHLSLLGLQNRKIASGEILDETNTKYKYPGTPKDCLFEADYIHKHHITANNCRVCNGNPDIICDNVLHCTVCNGGPDAVCDDARKASCQEIGCKGWRLEFRYGVREAQPPKIHFGEIASGIVVTSGLERDRISSQQGVIAFDMNGFGGWEHIPCIFIKGVCHYADGHRDDCWQNFAAATAAATAKVFLARYTNEEDDHRDSR</sequence>
<dbReference type="SUPFAM" id="SSF53167">
    <property type="entry name" value="Purine and uridine phosphorylases"/>
    <property type="match status" value="1"/>
</dbReference>
<comment type="caution">
    <text evidence="3">The sequence shown here is derived from an EMBL/GenBank/DDBJ whole genome shotgun (WGS) entry which is preliminary data.</text>
</comment>
<evidence type="ECO:0000313" key="3">
    <source>
        <dbReference type="EMBL" id="PNP54703.1"/>
    </source>
</evidence>
<feature type="region of interest" description="Disordered" evidence="1">
    <location>
        <begin position="124"/>
        <end position="145"/>
    </location>
</feature>
<feature type="region of interest" description="Disordered" evidence="1">
    <location>
        <begin position="381"/>
        <end position="424"/>
    </location>
</feature>
<evidence type="ECO:0000313" key="4">
    <source>
        <dbReference type="Proteomes" id="UP000236290"/>
    </source>
</evidence>
<feature type="compositionally biased region" description="Acidic residues" evidence="1">
    <location>
        <begin position="388"/>
        <end position="398"/>
    </location>
</feature>
<dbReference type="OrthoDB" id="20872at2759"/>
<dbReference type="GO" id="GO:0009116">
    <property type="term" value="P:nucleoside metabolic process"/>
    <property type="evidence" value="ECO:0007669"/>
    <property type="project" value="InterPro"/>
</dbReference>
<evidence type="ECO:0000256" key="1">
    <source>
        <dbReference type="SAM" id="MobiDB-lite"/>
    </source>
</evidence>
<reference evidence="3 4" key="1">
    <citation type="submission" date="2017-02" db="EMBL/GenBank/DDBJ databases">
        <title>Genomes of Trichoderma spp. with biocontrol activity.</title>
        <authorList>
            <person name="Gardiner D."/>
            <person name="Kazan K."/>
            <person name="Vos C."/>
            <person name="Harvey P."/>
        </authorList>
    </citation>
    <scope>NUCLEOTIDE SEQUENCE [LARGE SCALE GENOMIC DNA]</scope>
    <source>
        <strain evidence="3 4">Tr1</strain>
    </source>
</reference>
<dbReference type="InterPro" id="IPR006575">
    <property type="entry name" value="RWD_dom"/>
</dbReference>
<dbReference type="EMBL" id="MTYI01000058">
    <property type="protein sequence ID" value="PNP54703.1"/>
    <property type="molecule type" value="Genomic_DNA"/>
</dbReference>
<dbReference type="InterPro" id="IPR053137">
    <property type="entry name" value="NLR-like"/>
</dbReference>
<dbReference type="Pfam" id="PF05773">
    <property type="entry name" value="RWD"/>
    <property type="match status" value="1"/>
</dbReference>
<proteinExistence type="predicted"/>
<feature type="compositionally biased region" description="Polar residues" evidence="1">
    <location>
        <begin position="126"/>
        <end position="140"/>
    </location>
</feature>